<dbReference type="Pfam" id="PF05380">
    <property type="entry name" value="Peptidase_A17"/>
    <property type="match status" value="1"/>
</dbReference>
<dbReference type="Proteomes" id="UP001331761">
    <property type="component" value="Unassembled WGS sequence"/>
</dbReference>
<accession>A0AAN8FMH2</accession>
<keyword evidence="2" id="KW-1185">Reference proteome</keyword>
<dbReference type="AlphaFoldDB" id="A0AAN8FMH2"/>
<evidence type="ECO:0000313" key="1">
    <source>
        <dbReference type="EMBL" id="KAK5981971.1"/>
    </source>
</evidence>
<gene>
    <name evidence="1" type="ORF">GCK32_022736</name>
</gene>
<comment type="caution">
    <text evidence="1">The sequence shown here is derived from an EMBL/GenBank/DDBJ whole genome shotgun (WGS) entry which is preliminary data.</text>
</comment>
<evidence type="ECO:0000313" key="2">
    <source>
        <dbReference type="Proteomes" id="UP001331761"/>
    </source>
</evidence>
<dbReference type="EMBL" id="WIXE01005685">
    <property type="protein sequence ID" value="KAK5981971.1"/>
    <property type="molecule type" value="Genomic_DNA"/>
</dbReference>
<sequence length="89" mass="10342">MKIFIQDLWSKQLAWDDQLDDIDKQRWLDLVEEIKHALPAIPRLVIPKSSSPATVELCVFGDASKRLYACCAYLLQRLQRLGSSWLNRI</sequence>
<organism evidence="1 2">
    <name type="scientific">Trichostrongylus colubriformis</name>
    <name type="common">Black scour worm</name>
    <dbReference type="NCBI Taxonomy" id="6319"/>
    <lineage>
        <taxon>Eukaryota</taxon>
        <taxon>Metazoa</taxon>
        <taxon>Ecdysozoa</taxon>
        <taxon>Nematoda</taxon>
        <taxon>Chromadorea</taxon>
        <taxon>Rhabditida</taxon>
        <taxon>Rhabditina</taxon>
        <taxon>Rhabditomorpha</taxon>
        <taxon>Strongyloidea</taxon>
        <taxon>Trichostrongylidae</taxon>
        <taxon>Trichostrongylus</taxon>
    </lineage>
</organism>
<dbReference type="InterPro" id="IPR008042">
    <property type="entry name" value="Retrotrans_Pao"/>
</dbReference>
<name>A0AAN8FMH2_TRICO</name>
<protein>
    <submittedName>
        <fullName evidence="1">Uncharacterized protein</fullName>
    </submittedName>
</protein>
<proteinExistence type="predicted"/>
<reference evidence="1 2" key="1">
    <citation type="submission" date="2019-10" db="EMBL/GenBank/DDBJ databases">
        <title>Assembly and Annotation for the nematode Trichostrongylus colubriformis.</title>
        <authorList>
            <person name="Martin J."/>
        </authorList>
    </citation>
    <scope>NUCLEOTIDE SEQUENCE [LARGE SCALE GENOMIC DNA]</scope>
    <source>
        <strain evidence="1">G859</strain>
        <tissue evidence="1">Whole worm</tissue>
    </source>
</reference>